<dbReference type="PANTHER" id="PTHR46395">
    <property type="entry name" value="ADP-RIBOSYLATION FACTOR GTPASE-ACTIVATING PROTEIN 1"/>
    <property type="match status" value="1"/>
</dbReference>
<comment type="caution">
    <text evidence="6">The sequence shown here is derived from an EMBL/GenBank/DDBJ whole genome shotgun (WGS) entry which is preliminary data.</text>
</comment>
<keyword evidence="3" id="KW-0863">Zinc-finger</keyword>
<dbReference type="PANTHER" id="PTHR46395:SF1">
    <property type="entry name" value="ADP-RIBOSYLATION FACTOR GTPASE-ACTIVATING PROTEIN 1"/>
    <property type="match status" value="1"/>
</dbReference>
<dbReference type="Proteomes" id="UP000789508">
    <property type="component" value="Unassembled WGS sequence"/>
</dbReference>
<sequence>MDKWFDDQIKKMKLGGNTEWREFYESSPEYSPNMTLKEKYHSSFATQYREKLTAKCEGKKWTPSSSSNSNRSATPNHVNSFGGGLSPSTKLRNETYFEGLGRTNDTRPDYLPPNQGGKYTGFGNPAFANQNTTSSSSAVPDLDELINDPVSAFTKGLNFLGYQMVEGAKLAAQGAETLGQTVNERVIKPTAEKVRDPEFSSQVVGYVAGIGKTVTDTASRGISTLAAASQSTVSYARSNYATISDNNSSQRFYDNNDSDFFADTINQYQQNNNNYSYNGGGGSGRNESSSLRNDLPRASSPKITSSG</sequence>
<dbReference type="EMBL" id="CAJVPS010033711">
    <property type="protein sequence ID" value="CAG8737764.1"/>
    <property type="molecule type" value="Genomic_DNA"/>
</dbReference>
<dbReference type="Gene3D" id="1.10.220.150">
    <property type="entry name" value="Arf GTPase activating protein"/>
    <property type="match status" value="1"/>
</dbReference>
<reference evidence="6" key="1">
    <citation type="submission" date="2021-06" db="EMBL/GenBank/DDBJ databases">
        <authorList>
            <person name="Kallberg Y."/>
            <person name="Tangrot J."/>
            <person name="Rosling A."/>
        </authorList>
    </citation>
    <scope>NUCLEOTIDE SEQUENCE</scope>
    <source>
        <strain evidence="6">FL130A</strain>
    </source>
</reference>
<feature type="region of interest" description="Disordered" evidence="5">
    <location>
        <begin position="271"/>
        <end position="307"/>
    </location>
</feature>
<protein>
    <submittedName>
        <fullName evidence="6">1641_t:CDS:1</fullName>
    </submittedName>
</protein>
<evidence type="ECO:0000256" key="2">
    <source>
        <dbReference type="ARBA" id="ARBA00022723"/>
    </source>
</evidence>
<dbReference type="InterPro" id="IPR038508">
    <property type="entry name" value="ArfGAP_dom_sf"/>
</dbReference>
<evidence type="ECO:0000256" key="1">
    <source>
        <dbReference type="ARBA" id="ARBA00022468"/>
    </source>
</evidence>
<evidence type="ECO:0000256" key="5">
    <source>
        <dbReference type="SAM" id="MobiDB-lite"/>
    </source>
</evidence>
<feature type="non-terminal residue" evidence="6">
    <location>
        <position position="307"/>
    </location>
</feature>
<feature type="region of interest" description="Disordered" evidence="5">
    <location>
        <begin position="59"/>
        <end position="135"/>
    </location>
</feature>
<dbReference type="GO" id="GO:0030100">
    <property type="term" value="P:regulation of endocytosis"/>
    <property type="evidence" value="ECO:0007669"/>
    <property type="project" value="TreeGrafter"/>
</dbReference>
<name>A0A9N9IJ28_9GLOM</name>
<keyword evidence="1" id="KW-0343">GTPase activation</keyword>
<gene>
    <name evidence="6" type="ORF">ALEPTO_LOCUS12839</name>
</gene>
<dbReference type="GO" id="GO:0000139">
    <property type="term" value="C:Golgi membrane"/>
    <property type="evidence" value="ECO:0007669"/>
    <property type="project" value="TreeGrafter"/>
</dbReference>
<dbReference type="GO" id="GO:0005096">
    <property type="term" value="F:GTPase activator activity"/>
    <property type="evidence" value="ECO:0007669"/>
    <property type="project" value="UniProtKB-KW"/>
</dbReference>
<accession>A0A9N9IJ28</accession>
<keyword evidence="4" id="KW-0862">Zinc</keyword>
<evidence type="ECO:0000313" key="6">
    <source>
        <dbReference type="EMBL" id="CAG8737764.1"/>
    </source>
</evidence>
<evidence type="ECO:0000313" key="7">
    <source>
        <dbReference type="Proteomes" id="UP000789508"/>
    </source>
</evidence>
<evidence type="ECO:0000256" key="3">
    <source>
        <dbReference type="ARBA" id="ARBA00022771"/>
    </source>
</evidence>
<keyword evidence="7" id="KW-1185">Reference proteome</keyword>
<dbReference type="GO" id="GO:0032012">
    <property type="term" value="P:regulation of ARF protein signal transduction"/>
    <property type="evidence" value="ECO:0007669"/>
    <property type="project" value="TreeGrafter"/>
</dbReference>
<proteinExistence type="predicted"/>
<organism evidence="6 7">
    <name type="scientific">Ambispora leptoticha</name>
    <dbReference type="NCBI Taxonomy" id="144679"/>
    <lineage>
        <taxon>Eukaryota</taxon>
        <taxon>Fungi</taxon>
        <taxon>Fungi incertae sedis</taxon>
        <taxon>Mucoromycota</taxon>
        <taxon>Glomeromycotina</taxon>
        <taxon>Glomeromycetes</taxon>
        <taxon>Archaeosporales</taxon>
        <taxon>Ambisporaceae</taxon>
        <taxon>Ambispora</taxon>
    </lineage>
</organism>
<keyword evidence="2" id="KW-0479">Metal-binding</keyword>
<dbReference type="GO" id="GO:0008270">
    <property type="term" value="F:zinc ion binding"/>
    <property type="evidence" value="ECO:0007669"/>
    <property type="project" value="UniProtKB-KW"/>
</dbReference>
<dbReference type="AlphaFoldDB" id="A0A9N9IJ28"/>
<dbReference type="OrthoDB" id="983479at2759"/>
<evidence type="ECO:0000256" key="4">
    <source>
        <dbReference type="ARBA" id="ARBA00022833"/>
    </source>
</evidence>